<dbReference type="EMBL" id="VMNW02000012">
    <property type="protein sequence ID" value="KAA9162611.1"/>
    <property type="molecule type" value="Genomic_DNA"/>
</dbReference>
<dbReference type="PANTHER" id="PTHR41534:SF1">
    <property type="entry name" value="BLR3401 PROTEIN"/>
    <property type="match status" value="1"/>
</dbReference>
<keyword evidence="3" id="KW-0223">Dioxygenase</keyword>
<dbReference type="Pfam" id="PF00866">
    <property type="entry name" value="Ring_hydroxyl_B"/>
    <property type="match status" value="1"/>
</dbReference>
<keyword evidence="2" id="KW-0560">Oxidoreductase</keyword>
<dbReference type="InterPro" id="IPR000391">
    <property type="entry name" value="Rng_hydr_dOase-bsu"/>
</dbReference>
<dbReference type="RefSeq" id="WP_144747904.1">
    <property type="nucleotide sequence ID" value="NZ_VMNW02000012.1"/>
</dbReference>
<comment type="caution">
    <text evidence="3">The sequence shown here is derived from an EMBL/GenBank/DDBJ whole genome shotgun (WGS) entry which is preliminary data.</text>
</comment>
<dbReference type="OrthoDB" id="3212009at2"/>
<comment type="similarity">
    <text evidence="1">Belongs to the bacterial ring-hydroxylating dioxygenase beta subunit family.</text>
</comment>
<accession>A0A5N0VCJ6</accession>
<evidence type="ECO:0000256" key="2">
    <source>
        <dbReference type="ARBA" id="ARBA00023002"/>
    </source>
</evidence>
<dbReference type="AlphaFoldDB" id="A0A5N0VCJ6"/>
<sequence length="158" mass="17846">MTITRDEAEAFLYAEARLADEHRYDEWEELWADEALYWVPAGPGSVADPESQISVIYDNRSRIGLRVAQLKTGKRHSQDPLSTVAHLVSNVEIEATEENGVRTRATFLAVESRIRGLTTWAGTVRHSLVRDGGKIRMSRKVVLLVNRDQPLPTMSFLI</sequence>
<proteinExistence type="inferred from homology"/>
<dbReference type="SUPFAM" id="SSF54427">
    <property type="entry name" value="NTF2-like"/>
    <property type="match status" value="1"/>
</dbReference>
<keyword evidence="4" id="KW-1185">Reference proteome</keyword>
<dbReference type="GO" id="GO:0019380">
    <property type="term" value="P:3-phenylpropionate catabolic process"/>
    <property type="evidence" value="ECO:0007669"/>
    <property type="project" value="TreeGrafter"/>
</dbReference>
<dbReference type="InterPro" id="IPR032710">
    <property type="entry name" value="NTF2-like_dom_sf"/>
</dbReference>
<reference evidence="3" key="1">
    <citation type="submission" date="2019-09" db="EMBL/GenBank/DDBJ databases">
        <authorList>
            <person name="Teo W.F.A."/>
            <person name="Duangmal K."/>
        </authorList>
    </citation>
    <scope>NUCLEOTIDE SEQUENCE [LARGE SCALE GENOMIC DNA]</scope>
    <source>
        <strain evidence="3">K81G1</strain>
    </source>
</reference>
<gene>
    <name evidence="3" type="ORF">FPZ12_011180</name>
</gene>
<dbReference type="CDD" id="cd00667">
    <property type="entry name" value="ring_hydroxylating_dioxygenases_beta"/>
    <property type="match status" value="1"/>
</dbReference>
<dbReference type="Gene3D" id="3.10.450.50">
    <property type="match status" value="1"/>
</dbReference>
<dbReference type="PANTHER" id="PTHR41534">
    <property type="entry name" value="BLR3401 PROTEIN"/>
    <property type="match status" value="1"/>
</dbReference>
<name>A0A5N0VCJ6_9PSEU</name>
<dbReference type="GO" id="GO:0051213">
    <property type="term" value="F:dioxygenase activity"/>
    <property type="evidence" value="ECO:0007669"/>
    <property type="project" value="UniProtKB-KW"/>
</dbReference>
<evidence type="ECO:0000313" key="4">
    <source>
        <dbReference type="Proteomes" id="UP000319769"/>
    </source>
</evidence>
<evidence type="ECO:0000256" key="1">
    <source>
        <dbReference type="ARBA" id="ARBA00009570"/>
    </source>
</evidence>
<evidence type="ECO:0000313" key="3">
    <source>
        <dbReference type="EMBL" id="KAA9162611.1"/>
    </source>
</evidence>
<dbReference type="Proteomes" id="UP000319769">
    <property type="component" value="Unassembled WGS sequence"/>
</dbReference>
<organism evidence="3 4">
    <name type="scientific">Amycolatopsis acidicola</name>
    <dbReference type="NCBI Taxonomy" id="2596893"/>
    <lineage>
        <taxon>Bacteria</taxon>
        <taxon>Bacillati</taxon>
        <taxon>Actinomycetota</taxon>
        <taxon>Actinomycetes</taxon>
        <taxon>Pseudonocardiales</taxon>
        <taxon>Pseudonocardiaceae</taxon>
        <taxon>Amycolatopsis</taxon>
    </lineage>
</organism>
<protein>
    <submittedName>
        <fullName evidence="3">Aromatic-ring-hydroxylating dioxygenase subunit beta</fullName>
    </submittedName>
</protein>